<dbReference type="RefSeq" id="WP_077113431.1">
    <property type="nucleotide sequence ID" value="NZ_JAFBFH010000043.1"/>
</dbReference>
<comment type="subcellular location">
    <subcellularLocation>
        <location evidence="2">Spore core</location>
    </subcellularLocation>
</comment>
<dbReference type="EMBL" id="JAFBFH010000043">
    <property type="protein sequence ID" value="MBM7717315.1"/>
    <property type="molecule type" value="Genomic_DNA"/>
</dbReference>
<feature type="compositionally biased region" description="Polar residues" evidence="3">
    <location>
        <begin position="1"/>
        <end position="15"/>
    </location>
</feature>
<proteinExistence type="evidence at transcript level"/>
<reference evidence="4 5" key="1">
    <citation type="submission" date="2021-01" db="EMBL/GenBank/DDBJ databases">
        <title>Genomic Encyclopedia of Type Strains, Phase IV (KMG-IV): sequencing the most valuable type-strain genomes for metagenomic binning, comparative biology and taxonomic classification.</title>
        <authorList>
            <person name="Goeker M."/>
        </authorList>
    </citation>
    <scope>NUCLEOTIDE SEQUENCE [LARGE SCALE GENOMIC DNA]</scope>
    <source>
        <strain evidence="4 5">DSM 105453</strain>
    </source>
</reference>
<sequence>MKNQSRNQQPFTPNNPGEKPVAIDANKGKKMADKTGRHPDVIQTKGE</sequence>
<protein>
    <recommendedName>
        <fullName evidence="2">Small, acid-soluble spore protein N</fullName>
        <shortName evidence="2">SASP N</shortName>
    </recommendedName>
</protein>
<accession>A0ABS2RDB0</accession>
<evidence type="ECO:0000256" key="3">
    <source>
        <dbReference type="SAM" id="MobiDB-lite"/>
    </source>
</evidence>
<dbReference type="HAMAP" id="MF_01505">
    <property type="entry name" value="SspN"/>
    <property type="match status" value="1"/>
</dbReference>
<organism evidence="4 5">
    <name type="scientific">Siminovitchia thermophila</name>
    <dbReference type="NCBI Taxonomy" id="1245522"/>
    <lineage>
        <taxon>Bacteria</taxon>
        <taxon>Bacillati</taxon>
        <taxon>Bacillota</taxon>
        <taxon>Bacilli</taxon>
        <taxon>Bacillales</taxon>
        <taxon>Bacillaceae</taxon>
        <taxon>Siminovitchia</taxon>
    </lineage>
</organism>
<comment type="induction">
    <text evidence="2">Expressed only in the forespore compartment of sporulating cells.</text>
</comment>
<feature type="compositionally biased region" description="Basic and acidic residues" evidence="3">
    <location>
        <begin position="26"/>
        <end position="47"/>
    </location>
</feature>
<keyword evidence="1 2" id="KW-0749">Sporulation</keyword>
<evidence type="ECO:0000256" key="2">
    <source>
        <dbReference type="HAMAP-Rule" id="MF_01505"/>
    </source>
</evidence>
<name>A0ABS2RDB0_9BACI</name>
<evidence type="ECO:0000256" key="1">
    <source>
        <dbReference type="ARBA" id="ARBA00022969"/>
    </source>
</evidence>
<feature type="region of interest" description="Disordered" evidence="3">
    <location>
        <begin position="1"/>
        <end position="47"/>
    </location>
</feature>
<comment type="caution">
    <text evidence="4">The sequence shown here is derived from an EMBL/GenBank/DDBJ whole genome shotgun (WGS) entry which is preliminary data.</text>
</comment>
<evidence type="ECO:0000313" key="5">
    <source>
        <dbReference type="Proteomes" id="UP000823485"/>
    </source>
</evidence>
<dbReference type="Pfam" id="PF08177">
    <property type="entry name" value="SspN"/>
    <property type="match status" value="1"/>
</dbReference>
<keyword evidence="5" id="KW-1185">Reference proteome</keyword>
<gene>
    <name evidence="2" type="primary">sspN</name>
    <name evidence="4" type="ORF">JOC94_004342</name>
</gene>
<dbReference type="Proteomes" id="UP000823485">
    <property type="component" value="Unassembled WGS sequence"/>
</dbReference>
<evidence type="ECO:0000313" key="4">
    <source>
        <dbReference type="EMBL" id="MBM7717315.1"/>
    </source>
</evidence>
<comment type="similarity">
    <text evidence="2">Belongs to the SspN family.</text>
</comment>
<dbReference type="InterPro" id="IPR012612">
    <property type="entry name" value="SASP_SspN"/>
</dbReference>